<dbReference type="EMBL" id="KZ305052">
    <property type="protein sequence ID" value="PIA35755.1"/>
    <property type="molecule type" value="Genomic_DNA"/>
</dbReference>
<dbReference type="PANTHER" id="PTHR44675:SF1">
    <property type="entry name" value="P21-ACTIVATED PROTEIN KINASE-INTERACTING PROTEIN 1"/>
    <property type="match status" value="1"/>
</dbReference>
<dbReference type="InParanoid" id="A0A2G5CWV4"/>
<dbReference type="InterPro" id="IPR019775">
    <property type="entry name" value="WD40_repeat_CS"/>
</dbReference>
<keyword evidence="3" id="KW-0677">Repeat</keyword>
<dbReference type="SMART" id="SM00320">
    <property type="entry name" value="WD40"/>
    <property type="match status" value="5"/>
</dbReference>
<dbReference type="SUPFAM" id="SSF50978">
    <property type="entry name" value="WD40 repeat-like"/>
    <property type="match status" value="1"/>
</dbReference>
<feature type="repeat" description="WD" evidence="4">
    <location>
        <begin position="214"/>
        <end position="237"/>
    </location>
</feature>
<accession>A0A2G5CWV4</accession>
<dbReference type="PROSITE" id="PS00678">
    <property type="entry name" value="WD_REPEATS_1"/>
    <property type="match status" value="1"/>
</dbReference>
<dbReference type="GO" id="GO:0042254">
    <property type="term" value="P:ribosome biogenesis"/>
    <property type="evidence" value="ECO:0007669"/>
    <property type="project" value="UniProtKB-KW"/>
</dbReference>
<gene>
    <name evidence="5" type="ORF">AQUCO_03500247v1</name>
</gene>
<dbReference type="PRINTS" id="PR00320">
    <property type="entry name" value="GPROTEINBRPT"/>
</dbReference>
<feature type="repeat" description="WD" evidence="4">
    <location>
        <begin position="267"/>
        <end position="290"/>
    </location>
</feature>
<name>A0A2G5CWV4_AQUCA</name>
<dbReference type="InterPro" id="IPR001680">
    <property type="entry name" value="WD40_rpt"/>
</dbReference>
<evidence type="ECO:0000313" key="5">
    <source>
        <dbReference type="EMBL" id="PIA35755.1"/>
    </source>
</evidence>
<sequence length="322" mass="34997">MTLVAGSYEKFIWGYRLTADFLTLKPLFSYPSHLSTIKCVAVSGPVAVSGGADDCIRIYDLSLCSEVGSLIDQGAVTALSFYNHPNLSYPRNLLSGSDGGTVSIYDANPFVHLKTIQAHKKGINDLAIHPSGLMALSVGRDSGFAMLNLERGRRSYFQRIDKEATILKYDLKGEKFFMVSEEKVSMHDSMDAKLVLEIENQKRILCIAAATNGLLFTGGEDRNVTAWDTNSGQAAFSLEGAHATRVKGVVVLSGKAGGHEDVDKPYLVASASSDGVIRVWDVRMANKENPTPLAEVNTKSRLTCLAGSPVKRELFLSFCCFL</sequence>
<evidence type="ECO:0000256" key="2">
    <source>
        <dbReference type="ARBA" id="ARBA00022574"/>
    </source>
</evidence>
<keyword evidence="6" id="KW-1185">Reference proteome</keyword>
<proteinExistence type="predicted"/>
<dbReference type="PROSITE" id="PS50082">
    <property type="entry name" value="WD_REPEATS_2"/>
    <property type="match status" value="2"/>
</dbReference>
<dbReference type="InterPro" id="IPR036322">
    <property type="entry name" value="WD40_repeat_dom_sf"/>
</dbReference>
<dbReference type="AlphaFoldDB" id="A0A2G5CWV4"/>
<dbReference type="Pfam" id="PF00400">
    <property type="entry name" value="WD40"/>
    <property type="match status" value="4"/>
</dbReference>
<dbReference type="InterPro" id="IPR020472">
    <property type="entry name" value="WD40_PAC1"/>
</dbReference>
<dbReference type="Gene3D" id="2.130.10.10">
    <property type="entry name" value="YVTN repeat-like/Quinoprotein amine dehydrogenase"/>
    <property type="match status" value="1"/>
</dbReference>
<dbReference type="InterPro" id="IPR015943">
    <property type="entry name" value="WD40/YVTN_repeat-like_dom_sf"/>
</dbReference>
<organism evidence="5 6">
    <name type="scientific">Aquilegia coerulea</name>
    <name type="common">Rocky mountain columbine</name>
    <dbReference type="NCBI Taxonomy" id="218851"/>
    <lineage>
        <taxon>Eukaryota</taxon>
        <taxon>Viridiplantae</taxon>
        <taxon>Streptophyta</taxon>
        <taxon>Embryophyta</taxon>
        <taxon>Tracheophyta</taxon>
        <taxon>Spermatophyta</taxon>
        <taxon>Magnoliopsida</taxon>
        <taxon>Ranunculales</taxon>
        <taxon>Ranunculaceae</taxon>
        <taxon>Thalictroideae</taxon>
        <taxon>Aquilegia</taxon>
    </lineage>
</organism>
<dbReference type="PANTHER" id="PTHR44675">
    <property type="entry name" value="PAK1 INTERACTING PROTEIN 1"/>
    <property type="match status" value="1"/>
</dbReference>
<dbReference type="FunCoup" id="A0A2G5CWV4">
    <property type="interactions" value="2868"/>
</dbReference>
<dbReference type="OrthoDB" id="308449at2759"/>
<evidence type="ECO:0000256" key="1">
    <source>
        <dbReference type="ARBA" id="ARBA00022517"/>
    </source>
</evidence>
<evidence type="ECO:0000256" key="4">
    <source>
        <dbReference type="PROSITE-ProRule" id="PRU00221"/>
    </source>
</evidence>
<protein>
    <submittedName>
        <fullName evidence="5">Uncharacterized protein</fullName>
    </submittedName>
</protein>
<evidence type="ECO:0000313" key="6">
    <source>
        <dbReference type="Proteomes" id="UP000230069"/>
    </source>
</evidence>
<dbReference type="STRING" id="218851.A0A2G5CWV4"/>
<keyword evidence="2 4" id="KW-0853">WD repeat</keyword>
<keyword evidence="1" id="KW-0690">Ribosome biogenesis</keyword>
<dbReference type="Proteomes" id="UP000230069">
    <property type="component" value="Unassembled WGS sequence"/>
</dbReference>
<reference evidence="5 6" key="1">
    <citation type="submission" date="2017-09" db="EMBL/GenBank/DDBJ databases">
        <title>WGS assembly of Aquilegia coerulea Goldsmith.</title>
        <authorList>
            <person name="Hodges S."/>
            <person name="Kramer E."/>
            <person name="Nordborg M."/>
            <person name="Tomkins J."/>
            <person name="Borevitz J."/>
            <person name="Derieg N."/>
            <person name="Yan J."/>
            <person name="Mihaltcheva S."/>
            <person name="Hayes R.D."/>
            <person name="Rokhsar D."/>
        </authorList>
    </citation>
    <scope>NUCLEOTIDE SEQUENCE [LARGE SCALE GENOMIC DNA]</scope>
    <source>
        <strain evidence="6">cv. Goldsmith</strain>
    </source>
</reference>
<evidence type="ECO:0000256" key="3">
    <source>
        <dbReference type="ARBA" id="ARBA00022737"/>
    </source>
</evidence>
<dbReference type="InterPro" id="IPR051959">
    <property type="entry name" value="PAK1-Kinase_Regulator"/>
</dbReference>